<dbReference type="InterPro" id="IPR023534">
    <property type="entry name" value="Rof/RNase_P-like"/>
</dbReference>
<dbReference type="SUPFAM" id="SSF101744">
    <property type="entry name" value="Rof/RNase P subunit-like"/>
    <property type="match status" value="1"/>
</dbReference>
<evidence type="ECO:0000313" key="1">
    <source>
        <dbReference type="EMBL" id="MEC6898165.1"/>
    </source>
</evidence>
<comment type="caution">
    <text evidence="1">The sequence shown here is derived from an EMBL/GenBank/DDBJ whole genome shotgun (WGS) entry which is preliminary data.</text>
</comment>
<organism evidence="1 2">
    <name type="scientific">Photobacterium piscicola</name>
    <dbReference type="NCBI Taxonomy" id="1378299"/>
    <lineage>
        <taxon>Bacteria</taxon>
        <taxon>Pseudomonadati</taxon>
        <taxon>Pseudomonadota</taxon>
        <taxon>Gammaproteobacteria</taxon>
        <taxon>Vibrionales</taxon>
        <taxon>Vibrionaceae</taxon>
        <taxon>Photobacterium</taxon>
    </lineage>
</organism>
<dbReference type="Pfam" id="PF07073">
    <property type="entry name" value="ROF"/>
    <property type="match status" value="1"/>
</dbReference>
<dbReference type="InterPro" id="IPR009778">
    <property type="entry name" value="ROF"/>
</dbReference>
<keyword evidence="2" id="KW-1185">Reference proteome</keyword>
<dbReference type="InterPro" id="IPR038626">
    <property type="entry name" value="Rof-like_sf"/>
</dbReference>
<evidence type="ECO:0000313" key="2">
    <source>
        <dbReference type="Proteomes" id="UP001339429"/>
    </source>
</evidence>
<dbReference type="RefSeq" id="WP_327766663.1">
    <property type="nucleotide sequence ID" value="NZ_JAYXUB010000002.1"/>
</dbReference>
<dbReference type="Gene3D" id="2.30.30.400">
    <property type="entry name" value="Rof-like"/>
    <property type="match status" value="1"/>
</dbReference>
<dbReference type="EMBL" id="JAYXUD010000003">
    <property type="protein sequence ID" value="MEC6898165.1"/>
    <property type="molecule type" value="Genomic_DNA"/>
</dbReference>
<gene>
    <name evidence="1" type="ORF">VXS00_05860</name>
</gene>
<reference evidence="1 2" key="1">
    <citation type="submission" date="2024-01" db="EMBL/GenBank/DDBJ databases">
        <title>Active colonisers of the gastrointestinal tract of Atlantic salmon farmed in a warm water region.</title>
        <authorList>
            <person name="Bowman J.P."/>
        </authorList>
    </citation>
    <scope>NUCLEOTIDE SEQUENCE [LARGE SCALE GENOMIC DNA]</scope>
    <source>
        <strain evidence="1 2">S4MW1</strain>
    </source>
</reference>
<accession>A0ABU6LFM5</accession>
<protein>
    <submittedName>
        <fullName evidence="1">Rho-binding antiterminator</fullName>
    </submittedName>
</protein>
<name>A0ABU6LFM5_9GAMM</name>
<dbReference type="Proteomes" id="UP001339429">
    <property type="component" value="Unassembled WGS sequence"/>
</dbReference>
<sequence>MLSCHQHDYIEIACMHHLNIELTLNDGSHIIGIAHDTFYNQNREECIVLMIDHQQQPFVLEDLSSITAITKNPHFDTIKFK</sequence>
<proteinExistence type="predicted"/>